<gene>
    <name evidence="1" type="ORF">CURHAP_LOCUS38906</name>
</gene>
<protein>
    <submittedName>
        <fullName evidence="1">Uncharacterized protein</fullName>
    </submittedName>
</protein>
<name>A0A6J5V698_PRUAR</name>
<accession>A0A6J5V698</accession>
<organism evidence="1 2">
    <name type="scientific">Prunus armeniaca</name>
    <name type="common">Apricot</name>
    <name type="synonym">Armeniaca vulgaris</name>
    <dbReference type="NCBI Taxonomy" id="36596"/>
    <lineage>
        <taxon>Eukaryota</taxon>
        <taxon>Viridiplantae</taxon>
        <taxon>Streptophyta</taxon>
        <taxon>Embryophyta</taxon>
        <taxon>Tracheophyta</taxon>
        <taxon>Spermatophyta</taxon>
        <taxon>Magnoliopsida</taxon>
        <taxon>eudicotyledons</taxon>
        <taxon>Gunneridae</taxon>
        <taxon>Pentapetalae</taxon>
        <taxon>rosids</taxon>
        <taxon>fabids</taxon>
        <taxon>Rosales</taxon>
        <taxon>Rosaceae</taxon>
        <taxon>Amygdaloideae</taxon>
        <taxon>Amygdaleae</taxon>
        <taxon>Prunus</taxon>
    </lineage>
</organism>
<proteinExistence type="predicted"/>
<dbReference type="EMBL" id="CAEKDK010000006">
    <property type="protein sequence ID" value="CAB4283733.1"/>
    <property type="molecule type" value="Genomic_DNA"/>
</dbReference>
<dbReference type="Proteomes" id="UP000507222">
    <property type="component" value="Unassembled WGS sequence"/>
</dbReference>
<sequence length="76" mass="8132">MNSKILVDGISGVNNGLWTIQPIGPLEPRELNRTAHKAVAIGIRAKQLESWAVRPPPSLVGVLLLDGIPCPPWGTT</sequence>
<dbReference type="AlphaFoldDB" id="A0A6J5V698"/>
<reference evidence="1 2" key="1">
    <citation type="submission" date="2020-05" db="EMBL/GenBank/DDBJ databases">
        <authorList>
            <person name="Campoy J."/>
            <person name="Schneeberger K."/>
            <person name="Spophaly S."/>
        </authorList>
    </citation>
    <scope>NUCLEOTIDE SEQUENCE [LARGE SCALE GENOMIC DNA]</scope>
    <source>
        <strain evidence="1">PruArmRojPasFocal</strain>
    </source>
</reference>
<evidence type="ECO:0000313" key="2">
    <source>
        <dbReference type="Proteomes" id="UP000507222"/>
    </source>
</evidence>
<evidence type="ECO:0000313" key="1">
    <source>
        <dbReference type="EMBL" id="CAB4283733.1"/>
    </source>
</evidence>